<dbReference type="EMBL" id="AMZH03012271">
    <property type="protein sequence ID" value="RRT51344.1"/>
    <property type="molecule type" value="Genomic_DNA"/>
</dbReference>
<name>A0A426YHX7_ENSVE</name>
<accession>A0A426YHX7</accession>
<dbReference type="Gene3D" id="2.40.30.110">
    <property type="entry name" value="Aminomethyltransferase beta-barrel domains"/>
    <property type="match status" value="1"/>
</dbReference>
<dbReference type="SUPFAM" id="SSF101790">
    <property type="entry name" value="Aminomethyltransferase beta-barrel domain"/>
    <property type="match status" value="1"/>
</dbReference>
<dbReference type="Proteomes" id="UP000287651">
    <property type="component" value="Unassembled WGS sequence"/>
</dbReference>
<evidence type="ECO:0000313" key="2">
    <source>
        <dbReference type="Proteomes" id="UP000287651"/>
    </source>
</evidence>
<protein>
    <submittedName>
        <fullName evidence="1">Uncharacterized protein</fullName>
    </submittedName>
</protein>
<organism evidence="1 2">
    <name type="scientific">Ensete ventricosum</name>
    <name type="common">Abyssinian banana</name>
    <name type="synonym">Musa ensete</name>
    <dbReference type="NCBI Taxonomy" id="4639"/>
    <lineage>
        <taxon>Eukaryota</taxon>
        <taxon>Viridiplantae</taxon>
        <taxon>Streptophyta</taxon>
        <taxon>Embryophyta</taxon>
        <taxon>Tracheophyta</taxon>
        <taxon>Spermatophyta</taxon>
        <taxon>Magnoliopsida</taxon>
        <taxon>Liliopsida</taxon>
        <taxon>Zingiberales</taxon>
        <taxon>Musaceae</taxon>
        <taxon>Ensete</taxon>
    </lineage>
</organism>
<dbReference type="AlphaFoldDB" id="A0A426YHX7"/>
<dbReference type="InterPro" id="IPR029043">
    <property type="entry name" value="GcvT/YgfZ_C"/>
</dbReference>
<gene>
    <name evidence="1" type="ORF">B296_00008122</name>
</gene>
<feature type="non-terminal residue" evidence="1">
    <location>
        <position position="115"/>
    </location>
</feature>
<comment type="caution">
    <text evidence="1">The sequence shown here is derived from an EMBL/GenBank/DDBJ whole genome shotgun (WGS) entry which is preliminary data.</text>
</comment>
<evidence type="ECO:0000313" key="1">
    <source>
        <dbReference type="EMBL" id="RRT51344.1"/>
    </source>
</evidence>
<sequence>MMLCFVDKIEIRLLGLETADAKVLQPVVRSEGASEDGVGSDDDFSVGITGSTHTAVCNEEEGGVVAFRIGEVTSGGFSPCLKKNTAKPGTEVKSVVICGKSNDGVVVAKMPVVPS</sequence>
<reference evidence="1 2" key="1">
    <citation type="journal article" date="2014" name="Agronomy (Basel)">
        <title>A Draft Genome Sequence for Ensete ventricosum, the Drought-Tolerant Tree Against Hunger.</title>
        <authorList>
            <person name="Harrison J."/>
            <person name="Moore K.A."/>
            <person name="Paszkiewicz K."/>
            <person name="Jones T."/>
            <person name="Grant M."/>
            <person name="Ambacheew D."/>
            <person name="Muzemil S."/>
            <person name="Studholme D.J."/>
        </authorList>
    </citation>
    <scope>NUCLEOTIDE SEQUENCE [LARGE SCALE GENOMIC DNA]</scope>
</reference>
<proteinExistence type="predicted"/>